<evidence type="ECO:0000313" key="2">
    <source>
        <dbReference type="EMBL" id="PRP96764.1"/>
    </source>
</evidence>
<sequence length="275" mass="29436">MMAAMSLRLSSLLPLVLCGAALTSAGACDKSAATAAPADATDDTDRLTTKLLAELSIGARDAALALCTQSLAADLDERELAILARTLDWLGPVAALERESEDPVEGGVRRRYLARFDRGEVGLTVVVLGDKIEGFELDESEWTALVDRAAEAAAGSLRVIGFRYLDAEGNALDGPLDPASINYELMVEGLDAQLREHHAVIGKTVFDAEGHEVYRQREDDDVRFPQAETGASGGRITGMVAVPGPGRYELELRIRDLVGAQTMTHRESFEVSPSP</sequence>
<dbReference type="EMBL" id="PVNK01000164">
    <property type="protein sequence ID" value="PRP96764.1"/>
    <property type="molecule type" value="Genomic_DNA"/>
</dbReference>
<keyword evidence="1" id="KW-0732">Signal</keyword>
<organism evidence="2 3">
    <name type="scientific">Enhygromyxa salina</name>
    <dbReference type="NCBI Taxonomy" id="215803"/>
    <lineage>
        <taxon>Bacteria</taxon>
        <taxon>Pseudomonadati</taxon>
        <taxon>Myxococcota</taxon>
        <taxon>Polyangia</taxon>
        <taxon>Nannocystales</taxon>
        <taxon>Nannocystaceae</taxon>
        <taxon>Enhygromyxa</taxon>
    </lineage>
</organism>
<reference evidence="2 3" key="1">
    <citation type="submission" date="2018-03" db="EMBL/GenBank/DDBJ databases">
        <title>Draft Genome Sequences of the Obligatory Marine Myxobacteria Enhygromyxa salina SWB005.</title>
        <authorList>
            <person name="Poehlein A."/>
            <person name="Moghaddam J.A."/>
            <person name="Harms H."/>
            <person name="Alanjari M."/>
            <person name="Koenig G.M."/>
            <person name="Daniel R."/>
            <person name="Schaeberle T.F."/>
        </authorList>
    </citation>
    <scope>NUCLEOTIDE SEQUENCE [LARGE SCALE GENOMIC DNA]</scope>
    <source>
        <strain evidence="2 3">SWB005</strain>
    </source>
</reference>
<proteinExistence type="predicted"/>
<feature type="chain" id="PRO_5015696662" evidence="1">
    <location>
        <begin position="28"/>
        <end position="275"/>
    </location>
</feature>
<evidence type="ECO:0000313" key="3">
    <source>
        <dbReference type="Proteomes" id="UP000237968"/>
    </source>
</evidence>
<dbReference type="AlphaFoldDB" id="A0A2S9XVA5"/>
<comment type="caution">
    <text evidence="2">The sequence shown here is derived from an EMBL/GenBank/DDBJ whole genome shotgun (WGS) entry which is preliminary data.</text>
</comment>
<gene>
    <name evidence="2" type="ORF">ENSA5_35380</name>
</gene>
<accession>A0A2S9XVA5</accession>
<dbReference type="Proteomes" id="UP000237968">
    <property type="component" value="Unassembled WGS sequence"/>
</dbReference>
<name>A0A2S9XVA5_9BACT</name>
<evidence type="ECO:0000256" key="1">
    <source>
        <dbReference type="SAM" id="SignalP"/>
    </source>
</evidence>
<feature type="signal peptide" evidence="1">
    <location>
        <begin position="1"/>
        <end position="27"/>
    </location>
</feature>
<keyword evidence="3" id="KW-1185">Reference proteome</keyword>
<protein>
    <submittedName>
        <fullName evidence="2">Uncharacterized protein</fullName>
    </submittedName>
</protein>